<dbReference type="Proteomes" id="UP000000314">
    <property type="component" value="Chromosome 2"/>
</dbReference>
<proteinExistence type="predicted"/>
<evidence type="ECO:0000313" key="3">
    <source>
        <dbReference type="Proteomes" id="UP000000314"/>
    </source>
</evidence>
<dbReference type="EMBL" id="FN392320">
    <property type="protein sequence ID" value="CAY69570.1"/>
    <property type="molecule type" value="Genomic_DNA"/>
</dbReference>
<name>C4R246_KOMPG</name>
<dbReference type="OrthoDB" id="6513042at2759"/>
<dbReference type="RefSeq" id="XP_002491850.1">
    <property type="nucleotide sequence ID" value="XM_002491805.1"/>
</dbReference>
<dbReference type="InterPro" id="IPR018838">
    <property type="entry name" value="ZGRF1-like_N"/>
</dbReference>
<dbReference type="KEGG" id="ppa:PAS_chr2-2_0336"/>
<dbReference type="AlphaFoldDB" id="C4R246"/>
<gene>
    <name evidence="2" type="ordered locus">PAS_chr2-2_0336</name>
</gene>
<dbReference type="Pfam" id="PF10382">
    <property type="entry name" value="ZGRF1-like_N"/>
    <property type="match status" value="1"/>
</dbReference>
<dbReference type="HOGENOM" id="CLU_1732162_0_0_1"/>
<feature type="domain" description="5'-3' DNA helicase ZGRF1-like N-terminal" evidence="1">
    <location>
        <begin position="11"/>
        <end position="88"/>
    </location>
</feature>
<evidence type="ECO:0000313" key="2">
    <source>
        <dbReference type="EMBL" id="CAY69570.1"/>
    </source>
</evidence>
<dbReference type="InParanoid" id="C4R246"/>
<organism evidence="2 3">
    <name type="scientific">Komagataella phaffii (strain GS115 / ATCC 20864)</name>
    <name type="common">Yeast</name>
    <name type="synonym">Pichia pastoris</name>
    <dbReference type="NCBI Taxonomy" id="644223"/>
    <lineage>
        <taxon>Eukaryota</taxon>
        <taxon>Fungi</taxon>
        <taxon>Dikarya</taxon>
        <taxon>Ascomycota</taxon>
        <taxon>Saccharomycotina</taxon>
        <taxon>Pichiomycetes</taxon>
        <taxon>Pichiales</taxon>
        <taxon>Pichiaceae</taxon>
        <taxon>Komagataella</taxon>
    </lineage>
</organism>
<evidence type="ECO:0000259" key="1">
    <source>
        <dbReference type="Pfam" id="PF10382"/>
    </source>
</evidence>
<sequence>MSDLTASRFREYKVMYTTEITQKRKRWHDGTLRVFDFNNKCFLKDDILGQLVETSFVDGSIAFNDGALVNLEGVLIEVEYLLAVYERDASSVICGSLGTHPQDVKPITKVLWESEKHQSHDDYKVVDNVTKRVEQRPRWRPVGLPRPRSKK</sequence>
<keyword evidence="3" id="KW-1185">Reference proteome</keyword>
<protein>
    <recommendedName>
        <fullName evidence="1">5'-3' DNA helicase ZGRF1-like N-terminal domain-containing protein</fullName>
    </recommendedName>
</protein>
<accession>C4R246</accession>
<reference evidence="2 3" key="1">
    <citation type="journal article" date="2009" name="Nat. Biotechnol.">
        <title>Genome sequence of the recombinant protein production host Pichia pastoris.</title>
        <authorList>
            <person name="De Schutter K."/>
            <person name="Lin Y.C."/>
            <person name="Tiels P."/>
            <person name="Van Hecke A."/>
            <person name="Glinka S."/>
            <person name="Weber-Lehmann J."/>
            <person name="Rouze P."/>
            <person name="Van de Peer Y."/>
            <person name="Callewaert N."/>
        </authorList>
    </citation>
    <scope>NUCLEOTIDE SEQUENCE [LARGE SCALE GENOMIC DNA]</scope>
    <source>
        <strain evidence="3">GS115 / ATCC 20864</strain>
    </source>
</reference>
<dbReference type="GeneID" id="8198236"/>